<keyword evidence="3" id="KW-1185">Reference proteome</keyword>
<sequence length="85" mass="9453">MAKRHAEDIPPRKNATWKERYDGLEQVMGENAGGQAAQAAEREDKRITIVFDRPGLKPDGPSPALKARRHRPLQEVAGQDRKAAP</sequence>
<evidence type="ECO:0000313" key="3">
    <source>
        <dbReference type="Proteomes" id="UP000539175"/>
    </source>
</evidence>
<reference evidence="2 3" key="1">
    <citation type="submission" date="2020-08" db="EMBL/GenBank/DDBJ databases">
        <title>Genomic Encyclopedia of Type Strains, Phase IV (KMG-IV): sequencing the most valuable type-strain genomes for metagenomic binning, comparative biology and taxonomic classification.</title>
        <authorList>
            <person name="Goeker M."/>
        </authorList>
    </citation>
    <scope>NUCLEOTIDE SEQUENCE [LARGE SCALE GENOMIC DNA]</scope>
    <source>
        <strain evidence="2 3">DSM 22198</strain>
    </source>
</reference>
<evidence type="ECO:0000256" key="1">
    <source>
        <dbReference type="SAM" id="MobiDB-lite"/>
    </source>
</evidence>
<dbReference type="RefSeq" id="WP_184797547.1">
    <property type="nucleotide sequence ID" value="NZ_JACIIZ010000002.1"/>
</dbReference>
<gene>
    <name evidence="2" type="ORF">FHS74_000734</name>
</gene>
<organism evidence="2 3">
    <name type="scientific">Nitrospirillum iridis</name>
    <dbReference type="NCBI Taxonomy" id="765888"/>
    <lineage>
        <taxon>Bacteria</taxon>
        <taxon>Pseudomonadati</taxon>
        <taxon>Pseudomonadota</taxon>
        <taxon>Alphaproteobacteria</taxon>
        <taxon>Rhodospirillales</taxon>
        <taxon>Azospirillaceae</taxon>
        <taxon>Nitrospirillum</taxon>
    </lineage>
</organism>
<proteinExistence type="predicted"/>
<protein>
    <submittedName>
        <fullName evidence="2">Uncharacterized protein</fullName>
    </submittedName>
</protein>
<dbReference type="EMBL" id="JACIIZ010000002">
    <property type="protein sequence ID" value="MBB6250193.1"/>
    <property type="molecule type" value="Genomic_DNA"/>
</dbReference>
<dbReference type="AlphaFoldDB" id="A0A7X0AU85"/>
<dbReference type="Proteomes" id="UP000539175">
    <property type="component" value="Unassembled WGS sequence"/>
</dbReference>
<name>A0A7X0AU85_9PROT</name>
<feature type="region of interest" description="Disordered" evidence="1">
    <location>
        <begin position="31"/>
        <end position="85"/>
    </location>
</feature>
<evidence type="ECO:0000313" key="2">
    <source>
        <dbReference type="EMBL" id="MBB6250193.1"/>
    </source>
</evidence>
<comment type="caution">
    <text evidence="2">The sequence shown here is derived from an EMBL/GenBank/DDBJ whole genome shotgun (WGS) entry which is preliminary data.</text>
</comment>
<accession>A0A7X0AU85</accession>